<dbReference type="RefSeq" id="WP_266069372.1">
    <property type="nucleotide sequence ID" value="NZ_JAPJDA010000011.1"/>
</dbReference>
<name>A0A9X3I0K9_9FLAO</name>
<evidence type="ECO:0000256" key="1">
    <source>
        <dbReference type="SAM" id="SignalP"/>
    </source>
</evidence>
<comment type="caution">
    <text evidence="2">The sequence shown here is derived from an EMBL/GenBank/DDBJ whole genome shotgun (WGS) entry which is preliminary data.</text>
</comment>
<dbReference type="InterPro" id="IPR014508">
    <property type="entry name" value="UCP020555_TPR-like"/>
</dbReference>
<proteinExistence type="predicted"/>
<gene>
    <name evidence="2" type="ORF">OQ279_08100</name>
</gene>
<dbReference type="Pfam" id="PF16068">
    <property type="entry name" value="DUF4810"/>
    <property type="match status" value="1"/>
</dbReference>
<dbReference type="Proteomes" id="UP001148482">
    <property type="component" value="Unassembled WGS sequence"/>
</dbReference>
<evidence type="ECO:0000313" key="2">
    <source>
        <dbReference type="EMBL" id="MCX2838115.1"/>
    </source>
</evidence>
<organism evidence="2 3">
    <name type="scientific">Salinimicrobium profundisediminis</name>
    <dbReference type="NCBI Taxonomy" id="2994553"/>
    <lineage>
        <taxon>Bacteria</taxon>
        <taxon>Pseudomonadati</taxon>
        <taxon>Bacteroidota</taxon>
        <taxon>Flavobacteriia</taxon>
        <taxon>Flavobacteriales</taxon>
        <taxon>Flavobacteriaceae</taxon>
        <taxon>Salinimicrobium</taxon>
    </lineage>
</organism>
<dbReference type="EMBL" id="JAPJDA010000011">
    <property type="protein sequence ID" value="MCX2838115.1"/>
    <property type="molecule type" value="Genomic_DNA"/>
</dbReference>
<dbReference type="PIRSF" id="PIRSF020555">
    <property type="entry name" value="UCP020555"/>
    <property type="match status" value="1"/>
</dbReference>
<reference evidence="2" key="1">
    <citation type="submission" date="2022-11" db="EMBL/GenBank/DDBJ databases">
        <title>Salinimicrobium profundisediminis sp. nov., isolated from deep-sea sediment of the Mariana Trench.</title>
        <authorList>
            <person name="Fu H."/>
        </authorList>
    </citation>
    <scope>NUCLEOTIDE SEQUENCE</scope>
    <source>
        <strain evidence="2">MT39</strain>
    </source>
</reference>
<keyword evidence="3" id="KW-1185">Reference proteome</keyword>
<feature type="chain" id="PRO_5040740582" evidence="1">
    <location>
        <begin position="22"/>
        <end position="114"/>
    </location>
</feature>
<sequence length="114" mass="12936">MKKIILLFSVVILAMSCSAPKQLYSWEKYEAASYNYIKNSDEASLVALLENYEKVISKQKGTRGVVPPGIHADYGFILMKTGRLAEGKDMLAKEIQLYPESKIFIDRILKMTEL</sequence>
<keyword evidence="1" id="KW-0732">Signal</keyword>
<feature type="signal peptide" evidence="1">
    <location>
        <begin position="1"/>
        <end position="21"/>
    </location>
</feature>
<accession>A0A9X3I0K9</accession>
<evidence type="ECO:0000313" key="3">
    <source>
        <dbReference type="Proteomes" id="UP001148482"/>
    </source>
</evidence>
<protein>
    <submittedName>
        <fullName evidence="2">DUF4810 domain-containing protein</fullName>
    </submittedName>
</protein>
<dbReference type="PROSITE" id="PS51257">
    <property type="entry name" value="PROKAR_LIPOPROTEIN"/>
    <property type="match status" value="1"/>
</dbReference>
<dbReference type="AlphaFoldDB" id="A0A9X3I0K9"/>